<evidence type="ECO:0000313" key="2">
    <source>
        <dbReference type="EMBL" id="AHJ97885.1"/>
    </source>
</evidence>
<protein>
    <recommendedName>
        <fullName evidence="4">Outer membrane protein beta-barrel domain-containing protein</fullName>
    </recommendedName>
</protein>
<dbReference type="STRING" id="1227739.Hsw_2290"/>
<dbReference type="Proteomes" id="UP000019423">
    <property type="component" value="Chromosome"/>
</dbReference>
<dbReference type="OrthoDB" id="878995at2"/>
<dbReference type="PATRIC" id="fig|1227739.3.peg.2490"/>
<keyword evidence="3" id="KW-1185">Reference proteome</keyword>
<dbReference type="KEGG" id="hsw:Hsw_2290"/>
<dbReference type="RefSeq" id="WP_044002199.1">
    <property type="nucleotide sequence ID" value="NZ_CP007145.1"/>
</dbReference>
<sequence length="201" mass="21578">MAKKQTVSALLLGQLALGSIARAQTAPVTAGRPAYVRLGVGTAHDIYGYYPCTRLSAEFAPMLSRKIGLASRVVGIVGKPSSGLETQLPNQNYRAGYLEQEVVFYPFGNDHRVNVGLGAGGFFGYYRRNSNSYLRGVNGQVTEYELASQKGFHGGGLLSLNVDVALGEKQQWRVGGKATLQNGISGNTRSSTYSLTLGRRL</sequence>
<dbReference type="HOGENOM" id="CLU_1394691_0_0_10"/>
<feature type="chain" id="PRO_5004908312" description="Outer membrane protein beta-barrel domain-containing protein" evidence="1">
    <location>
        <begin position="24"/>
        <end position="201"/>
    </location>
</feature>
<keyword evidence="1" id="KW-0732">Signal</keyword>
<evidence type="ECO:0000313" key="3">
    <source>
        <dbReference type="Proteomes" id="UP000019423"/>
    </source>
</evidence>
<evidence type="ECO:0000256" key="1">
    <source>
        <dbReference type="SAM" id="SignalP"/>
    </source>
</evidence>
<proteinExistence type="predicted"/>
<accession>W8F836</accession>
<name>W8F836_9BACT</name>
<dbReference type="AlphaFoldDB" id="W8F836"/>
<organism evidence="2 3">
    <name type="scientific">Hymenobacter swuensis DY53</name>
    <dbReference type="NCBI Taxonomy" id="1227739"/>
    <lineage>
        <taxon>Bacteria</taxon>
        <taxon>Pseudomonadati</taxon>
        <taxon>Bacteroidota</taxon>
        <taxon>Cytophagia</taxon>
        <taxon>Cytophagales</taxon>
        <taxon>Hymenobacteraceae</taxon>
        <taxon>Hymenobacter</taxon>
    </lineage>
</organism>
<evidence type="ECO:0008006" key="4">
    <source>
        <dbReference type="Google" id="ProtNLM"/>
    </source>
</evidence>
<dbReference type="EMBL" id="CP007145">
    <property type="protein sequence ID" value="AHJ97885.1"/>
    <property type="molecule type" value="Genomic_DNA"/>
</dbReference>
<reference evidence="2 3" key="1">
    <citation type="submission" date="2014-01" db="EMBL/GenBank/DDBJ databases">
        <title>Complete genome sequence of ionizing-radiation resistance bacterium Hymenobacter swuensis DY53.</title>
        <authorList>
            <person name="Jung J.-H."/>
            <person name="Jeong S.-W."/>
            <person name="Joe M.-H."/>
            <person name="Cho y.-j."/>
            <person name="Kim M.-K."/>
            <person name="Lim S.-Y."/>
        </authorList>
    </citation>
    <scope>NUCLEOTIDE SEQUENCE [LARGE SCALE GENOMIC DNA]</scope>
    <source>
        <strain evidence="2 3">DY53</strain>
    </source>
</reference>
<gene>
    <name evidence="2" type="ORF">Hsw_2290</name>
</gene>
<feature type="signal peptide" evidence="1">
    <location>
        <begin position="1"/>
        <end position="23"/>
    </location>
</feature>